<name>A0A523Y2Q2_UNCAE</name>
<reference evidence="8 9" key="1">
    <citation type="submission" date="2019-03" db="EMBL/GenBank/DDBJ databases">
        <title>Metabolic potential of uncultured bacteria and archaea associated with petroleum seepage in deep-sea sediments.</title>
        <authorList>
            <person name="Dong X."/>
            <person name="Hubert C."/>
        </authorList>
    </citation>
    <scope>NUCLEOTIDE SEQUENCE [LARGE SCALE GENOMIC DNA]</scope>
    <source>
        <strain evidence="8">E29_bin25</strain>
    </source>
</reference>
<dbReference type="InterPro" id="IPR044135">
    <property type="entry name" value="Met-tRNA-FMT_C"/>
</dbReference>
<proteinExistence type="inferred from homology"/>
<sequence length="321" mass="36003">MRILFMATPAFACPSLELLSRKERLVGVVTQPPRPSGRGGKINPSPVERLAKRKNIPFYQSRNVNSPSFITRIEQIAPDIVVVVAFGQILSPDFLSIPGICSLNFHPSLLPRYRGAAPIPWAIIRGDRETGVTVQRIEEGVDEGRIIVQEKVPISLEDTAGDLEDRLSLLGAELLLKTIKMIKEGSQKYTIQNEKQVTYAPKIRKEDGLIRWEKSSYDIHNLVRGLNPYPGAFTFIRLREKKVRVKIWQTELMKEELLKKKKARPGEVVGIKKGKGLLVKAGEGILLIRKVQLAGRNHISGYDFVKGYQIKEGFMLGKDSG</sequence>
<protein>
    <recommendedName>
        <fullName evidence="2 5">Methionyl-tRNA formyltransferase</fullName>
        <ecNumber evidence="2 5">2.1.2.9</ecNumber>
    </recommendedName>
</protein>
<evidence type="ECO:0000256" key="3">
    <source>
        <dbReference type="ARBA" id="ARBA00022679"/>
    </source>
</evidence>
<evidence type="ECO:0000313" key="9">
    <source>
        <dbReference type="Proteomes" id="UP000315669"/>
    </source>
</evidence>
<evidence type="ECO:0000256" key="2">
    <source>
        <dbReference type="ARBA" id="ARBA00012261"/>
    </source>
</evidence>
<dbReference type="GO" id="GO:0005829">
    <property type="term" value="C:cytosol"/>
    <property type="evidence" value="ECO:0007669"/>
    <property type="project" value="TreeGrafter"/>
</dbReference>
<dbReference type="Gene3D" id="3.40.50.12230">
    <property type="match status" value="1"/>
</dbReference>
<organism evidence="8 9">
    <name type="scientific">Aerophobetes bacterium</name>
    <dbReference type="NCBI Taxonomy" id="2030807"/>
    <lineage>
        <taxon>Bacteria</taxon>
        <taxon>Candidatus Aerophobota</taxon>
    </lineage>
</organism>
<dbReference type="Proteomes" id="UP000315669">
    <property type="component" value="Unassembled WGS sequence"/>
</dbReference>
<dbReference type="EMBL" id="SOII01000094">
    <property type="protein sequence ID" value="TET85782.1"/>
    <property type="molecule type" value="Genomic_DNA"/>
</dbReference>
<dbReference type="CDD" id="cd08704">
    <property type="entry name" value="Met_tRNA_FMT_C"/>
    <property type="match status" value="1"/>
</dbReference>
<keyword evidence="4 5" id="KW-0648">Protein biosynthesis</keyword>
<dbReference type="Pfam" id="PF02911">
    <property type="entry name" value="Formyl_trans_C"/>
    <property type="match status" value="1"/>
</dbReference>
<dbReference type="InterPro" id="IPR041711">
    <property type="entry name" value="Met-tRNA-FMT_N"/>
</dbReference>
<dbReference type="Pfam" id="PF00551">
    <property type="entry name" value="Formyl_trans_N"/>
    <property type="match status" value="1"/>
</dbReference>
<keyword evidence="3 5" id="KW-0808">Transferase</keyword>
<dbReference type="CDD" id="cd08646">
    <property type="entry name" value="FMT_core_Met-tRNA-FMT_N"/>
    <property type="match status" value="1"/>
</dbReference>
<dbReference type="AlphaFoldDB" id="A0A523Y2Q2"/>
<feature type="binding site" evidence="5">
    <location>
        <begin position="108"/>
        <end position="111"/>
    </location>
    <ligand>
        <name>(6S)-5,6,7,8-tetrahydrofolate</name>
        <dbReference type="ChEBI" id="CHEBI:57453"/>
    </ligand>
</feature>
<dbReference type="InterPro" id="IPR005794">
    <property type="entry name" value="Fmt"/>
</dbReference>
<evidence type="ECO:0000256" key="4">
    <source>
        <dbReference type="ARBA" id="ARBA00022917"/>
    </source>
</evidence>
<dbReference type="PANTHER" id="PTHR11138:SF5">
    <property type="entry name" value="METHIONYL-TRNA FORMYLTRANSFERASE, MITOCHONDRIAL"/>
    <property type="match status" value="1"/>
</dbReference>
<dbReference type="SUPFAM" id="SSF53328">
    <property type="entry name" value="Formyltransferase"/>
    <property type="match status" value="1"/>
</dbReference>
<dbReference type="HAMAP" id="MF_00182">
    <property type="entry name" value="Formyl_trans"/>
    <property type="match status" value="1"/>
</dbReference>
<evidence type="ECO:0000313" key="8">
    <source>
        <dbReference type="EMBL" id="TET85782.1"/>
    </source>
</evidence>
<dbReference type="InterPro" id="IPR036477">
    <property type="entry name" value="Formyl_transf_N_sf"/>
</dbReference>
<dbReference type="GO" id="GO:0004479">
    <property type="term" value="F:methionyl-tRNA formyltransferase activity"/>
    <property type="evidence" value="ECO:0007669"/>
    <property type="project" value="UniProtKB-UniRule"/>
</dbReference>
<dbReference type="EC" id="2.1.2.9" evidence="2 5"/>
<comment type="catalytic activity">
    <reaction evidence="5">
        <text>L-methionyl-tRNA(fMet) + (6R)-10-formyltetrahydrofolate = N-formyl-L-methionyl-tRNA(fMet) + (6S)-5,6,7,8-tetrahydrofolate + H(+)</text>
        <dbReference type="Rhea" id="RHEA:24380"/>
        <dbReference type="Rhea" id="RHEA-COMP:9952"/>
        <dbReference type="Rhea" id="RHEA-COMP:9953"/>
        <dbReference type="ChEBI" id="CHEBI:15378"/>
        <dbReference type="ChEBI" id="CHEBI:57453"/>
        <dbReference type="ChEBI" id="CHEBI:78530"/>
        <dbReference type="ChEBI" id="CHEBI:78844"/>
        <dbReference type="ChEBI" id="CHEBI:195366"/>
        <dbReference type="EC" id="2.1.2.9"/>
    </reaction>
</comment>
<evidence type="ECO:0000256" key="1">
    <source>
        <dbReference type="ARBA" id="ARBA00010699"/>
    </source>
</evidence>
<dbReference type="PANTHER" id="PTHR11138">
    <property type="entry name" value="METHIONYL-TRNA FORMYLTRANSFERASE"/>
    <property type="match status" value="1"/>
</dbReference>
<evidence type="ECO:0000259" key="7">
    <source>
        <dbReference type="Pfam" id="PF02911"/>
    </source>
</evidence>
<feature type="domain" description="Formyl transferase N-terminal" evidence="6">
    <location>
        <begin position="24"/>
        <end position="178"/>
    </location>
</feature>
<dbReference type="InterPro" id="IPR011034">
    <property type="entry name" value="Formyl_transferase-like_C_sf"/>
</dbReference>
<dbReference type="NCBIfam" id="TIGR00460">
    <property type="entry name" value="fmt"/>
    <property type="match status" value="1"/>
</dbReference>
<dbReference type="SUPFAM" id="SSF50486">
    <property type="entry name" value="FMT C-terminal domain-like"/>
    <property type="match status" value="1"/>
</dbReference>
<comment type="function">
    <text evidence="5">Attaches a formyl group to the free amino group of methionyl-tRNA(fMet). The formyl group appears to play a dual role in the initiator identity of N-formylmethionyl-tRNA by promoting its recognition by IF2 and preventing the misappropriation of this tRNA by the elongation apparatus.</text>
</comment>
<dbReference type="InterPro" id="IPR002376">
    <property type="entry name" value="Formyl_transf_N"/>
</dbReference>
<evidence type="ECO:0000256" key="5">
    <source>
        <dbReference type="HAMAP-Rule" id="MF_00182"/>
    </source>
</evidence>
<comment type="caution">
    <text evidence="8">The sequence shown here is derived from an EMBL/GenBank/DDBJ whole genome shotgun (WGS) entry which is preliminary data.</text>
</comment>
<comment type="similarity">
    <text evidence="1 5">Belongs to the Fmt family.</text>
</comment>
<accession>A0A523Y2Q2</accession>
<evidence type="ECO:0000259" key="6">
    <source>
        <dbReference type="Pfam" id="PF00551"/>
    </source>
</evidence>
<dbReference type="InterPro" id="IPR005793">
    <property type="entry name" value="Formyl_trans_C"/>
</dbReference>
<feature type="domain" description="Formyl transferase C-terminal" evidence="7">
    <location>
        <begin position="202"/>
        <end position="308"/>
    </location>
</feature>
<gene>
    <name evidence="5" type="primary">fmt</name>
    <name evidence="8" type="ORF">E3J32_01305</name>
</gene>